<dbReference type="EMBL" id="JANUGW010000003">
    <property type="protein sequence ID" value="MCS0581125.1"/>
    <property type="molecule type" value="Genomic_DNA"/>
</dbReference>
<protein>
    <recommendedName>
        <fullName evidence="4">WD40 repeat protein</fullName>
    </recommendedName>
</protein>
<feature type="chain" id="PRO_5046191787" description="WD40 repeat protein" evidence="1">
    <location>
        <begin position="19"/>
        <end position="309"/>
    </location>
</feature>
<evidence type="ECO:0008006" key="4">
    <source>
        <dbReference type="Google" id="ProtNLM"/>
    </source>
</evidence>
<dbReference type="InterPro" id="IPR011042">
    <property type="entry name" value="6-blade_b-propeller_TolB-like"/>
</dbReference>
<dbReference type="Gene3D" id="2.120.10.30">
    <property type="entry name" value="TolB, C-terminal domain"/>
    <property type="match status" value="1"/>
</dbReference>
<dbReference type="Pfam" id="PF07676">
    <property type="entry name" value="PD40"/>
    <property type="match status" value="2"/>
</dbReference>
<evidence type="ECO:0000256" key="1">
    <source>
        <dbReference type="SAM" id="SignalP"/>
    </source>
</evidence>
<evidence type="ECO:0000313" key="3">
    <source>
        <dbReference type="Proteomes" id="UP001204151"/>
    </source>
</evidence>
<name>A0ABT1ZMI7_9BURK</name>
<dbReference type="SUPFAM" id="SSF69304">
    <property type="entry name" value="Tricorn protease N-terminal domain"/>
    <property type="match status" value="1"/>
</dbReference>
<dbReference type="RefSeq" id="WP_258815741.1">
    <property type="nucleotide sequence ID" value="NZ_JANUGW010000003.1"/>
</dbReference>
<organism evidence="2 3">
    <name type="scientific">Massilia pinisoli</name>
    <dbReference type="NCBI Taxonomy" id="1772194"/>
    <lineage>
        <taxon>Bacteria</taxon>
        <taxon>Pseudomonadati</taxon>
        <taxon>Pseudomonadota</taxon>
        <taxon>Betaproteobacteria</taxon>
        <taxon>Burkholderiales</taxon>
        <taxon>Oxalobacteraceae</taxon>
        <taxon>Telluria group</taxon>
        <taxon>Massilia</taxon>
    </lineage>
</organism>
<accession>A0ABT1ZMI7</accession>
<keyword evidence="1" id="KW-0732">Signal</keyword>
<feature type="signal peptide" evidence="1">
    <location>
        <begin position="1"/>
        <end position="18"/>
    </location>
</feature>
<sequence>MRILVVVLLAGLAGTAAASPAPTVFAPGVISGPADDADPAFSADGRTVVFARNSTLMISMQQGGTWSTPVIAPFSGQWMDQQPTMSPDGRFLVFVSNRPIHAGEAKGPAGNLWRVDRQGDGWGQPVHLPATVNRTASTWAPSVAGDGSLYFIERSAPDAPFRLRRAQYRDGGYLASTPVDFGDATTQDVDPAVAPDESFIVFGSMHPGPDAHERLYIAMRGGAGWRKPVDLGDVVNGDGSTDTNEARLGPDHRTLYFSTDRASRPHYPRTAAQAQADQARAAAWDNGRQNIWSVPLDEWLRDRPSQATR</sequence>
<gene>
    <name evidence="2" type="ORF">NX784_05935</name>
</gene>
<reference evidence="2 3" key="1">
    <citation type="submission" date="2022-08" db="EMBL/GenBank/DDBJ databases">
        <title>Reclassification of Massilia species as members of the genera Telluria, Duganella, Pseudoduganella, Mokoshia gen. nov. and Zemynaea gen. nov. using orthogonal and non-orthogonal genome-based approaches.</title>
        <authorList>
            <person name="Bowman J.P."/>
        </authorList>
    </citation>
    <scope>NUCLEOTIDE SEQUENCE [LARGE SCALE GENOMIC DNA]</scope>
    <source>
        <strain evidence="2 3">JCM 31316</strain>
    </source>
</reference>
<dbReference type="Proteomes" id="UP001204151">
    <property type="component" value="Unassembled WGS sequence"/>
</dbReference>
<dbReference type="InterPro" id="IPR011659">
    <property type="entry name" value="WD40"/>
</dbReference>
<proteinExistence type="predicted"/>
<keyword evidence="3" id="KW-1185">Reference proteome</keyword>
<evidence type="ECO:0000313" key="2">
    <source>
        <dbReference type="EMBL" id="MCS0581125.1"/>
    </source>
</evidence>
<comment type="caution">
    <text evidence="2">The sequence shown here is derived from an EMBL/GenBank/DDBJ whole genome shotgun (WGS) entry which is preliminary data.</text>
</comment>